<comment type="caution">
    <text evidence="1">The sequence shown here is derived from an EMBL/GenBank/DDBJ whole genome shotgun (WGS) entry which is preliminary data.</text>
</comment>
<organism evidence="1 2">
    <name type="scientific">Bradyrhizobium yuanmingense</name>
    <dbReference type="NCBI Taxonomy" id="108015"/>
    <lineage>
        <taxon>Bacteria</taxon>
        <taxon>Pseudomonadati</taxon>
        <taxon>Pseudomonadota</taxon>
        <taxon>Alphaproteobacteria</taxon>
        <taxon>Hyphomicrobiales</taxon>
        <taxon>Nitrobacteraceae</taxon>
        <taxon>Bradyrhizobium</taxon>
    </lineage>
</organism>
<name>A0ABV4GUJ4_9BRAD</name>
<sequence>MADKGAPTGAGDIFNPHPFSNPVLAAGVTAGGLFMPCLAKSSNGNTISTSLAYRRIRRGFVLRTATPKSSAGMGAPPGLFAGTDLMPNAIEQIVDAYVRLKNRRGLDELMMHRQRLAVDLKSRSGYDFSLPIGQIDEEIAIIEAGLSRLKSDKSTI</sequence>
<proteinExistence type="predicted"/>
<protein>
    <submittedName>
        <fullName evidence="1">Uncharacterized protein</fullName>
    </submittedName>
</protein>
<gene>
    <name evidence="1" type="ORF">ABH992_007323</name>
</gene>
<keyword evidence="2" id="KW-1185">Reference proteome</keyword>
<accession>A0ABV4GUJ4</accession>
<reference evidence="1 2" key="1">
    <citation type="submission" date="2024-07" db="EMBL/GenBank/DDBJ databases">
        <title>Genomic Encyclopedia of Type Strains, Phase V (KMG-V): Genome sequencing to study the core and pangenomes of soil and plant-associated prokaryotes.</title>
        <authorList>
            <person name="Whitman W."/>
        </authorList>
    </citation>
    <scope>NUCLEOTIDE SEQUENCE [LARGE SCALE GENOMIC DNA]</scope>
    <source>
        <strain evidence="1 2">USDA 222</strain>
    </source>
</reference>
<evidence type="ECO:0000313" key="2">
    <source>
        <dbReference type="Proteomes" id="UP001565474"/>
    </source>
</evidence>
<evidence type="ECO:0000313" key="1">
    <source>
        <dbReference type="EMBL" id="MEY9474924.1"/>
    </source>
</evidence>
<dbReference type="Proteomes" id="UP001565474">
    <property type="component" value="Unassembled WGS sequence"/>
</dbReference>
<dbReference type="EMBL" id="JBGBZN010000002">
    <property type="protein sequence ID" value="MEY9474924.1"/>
    <property type="molecule type" value="Genomic_DNA"/>
</dbReference>